<evidence type="ECO:0000313" key="1">
    <source>
        <dbReference type="EMBL" id="QBK88019.1"/>
    </source>
</evidence>
<dbReference type="EMBL" id="MK500373">
    <property type="protein sequence ID" value="QBK88019.1"/>
    <property type="molecule type" value="Genomic_DNA"/>
</dbReference>
<accession>A0A481YY12</accession>
<name>A0A481YY12_9VIRU</name>
<reference evidence="1" key="1">
    <citation type="journal article" date="2019" name="MBio">
        <title>Virus Genomes from Deep Sea Sediments Expand the Ocean Megavirome and Support Independent Origins of Viral Gigantism.</title>
        <authorList>
            <person name="Backstrom D."/>
            <person name="Yutin N."/>
            <person name="Jorgensen S.L."/>
            <person name="Dharamshi J."/>
            <person name="Homa F."/>
            <person name="Zaremba-Niedwiedzka K."/>
            <person name="Spang A."/>
            <person name="Wolf Y.I."/>
            <person name="Koonin E.V."/>
            <person name="Ettema T.J."/>
        </authorList>
    </citation>
    <scope>NUCLEOTIDE SEQUENCE</scope>
</reference>
<sequence length="133" mass="15868">MDIMKEKLGEAYEMFLSLLVNNEIVEAYKMFLNQLPAIYMSNQHTRPQSLIILDNNIENIDQLINLENHDEMASFYKLMNTEMIIYNISPIQDKLLLMNFLNKNESYRKIIDNTYNADISFFRKYDININRLT</sequence>
<organism evidence="1">
    <name type="scientific">Marseillevirus LCMAC202</name>
    <dbReference type="NCBI Taxonomy" id="2506606"/>
    <lineage>
        <taxon>Viruses</taxon>
        <taxon>Varidnaviria</taxon>
        <taxon>Bamfordvirae</taxon>
        <taxon>Nucleocytoviricota</taxon>
        <taxon>Megaviricetes</taxon>
        <taxon>Pimascovirales</taxon>
        <taxon>Pimascovirales incertae sedis</taxon>
        <taxon>Marseilleviridae</taxon>
    </lineage>
</organism>
<proteinExistence type="predicted"/>
<gene>
    <name evidence="1" type="ORF">LCMAC202_03810</name>
</gene>
<protein>
    <submittedName>
        <fullName evidence="1">Uncharacterized protein</fullName>
    </submittedName>
</protein>